<evidence type="ECO:0000256" key="4">
    <source>
        <dbReference type="ARBA" id="ARBA00022475"/>
    </source>
</evidence>
<feature type="transmembrane region" description="Helical" evidence="8">
    <location>
        <begin position="478"/>
        <end position="498"/>
    </location>
</feature>
<keyword evidence="4" id="KW-1003">Cell membrane</keyword>
<gene>
    <name evidence="9" type="ORF">C41B8_11055</name>
</gene>
<feature type="transmembrane region" description="Helical" evidence="8">
    <location>
        <begin position="200"/>
        <end position="222"/>
    </location>
</feature>
<keyword evidence="10" id="KW-1185">Reference proteome</keyword>
<protein>
    <submittedName>
        <fullName evidence="9">Choline/carnitine/betaine transport</fullName>
    </submittedName>
</protein>
<feature type="transmembrane region" description="Helical" evidence="8">
    <location>
        <begin position="23"/>
        <end position="41"/>
    </location>
</feature>
<evidence type="ECO:0000256" key="2">
    <source>
        <dbReference type="ARBA" id="ARBA00005658"/>
    </source>
</evidence>
<feature type="transmembrane region" description="Helical" evidence="8">
    <location>
        <begin position="453"/>
        <end position="472"/>
    </location>
</feature>
<evidence type="ECO:0000256" key="8">
    <source>
        <dbReference type="SAM" id="Phobius"/>
    </source>
</evidence>
<dbReference type="NCBIfam" id="TIGR00842">
    <property type="entry name" value="bcct"/>
    <property type="match status" value="1"/>
</dbReference>
<dbReference type="RefSeq" id="WP_198025160.1">
    <property type="nucleotide sequence ID" value="NZ_APNK01000015.1"/>
</dbReference>
<evidence type="ECO:0000256" key="1">
    <source>
        <dbReference type="ARBA" id="ARBA00004651"/>
    </source>
</evidence>
<feature type="transmembrane region" description="Helical" evidence="8">
    <location>
        <begin position="153"/>
        <end position="172"/>
    </location>
</feature>
<dbReference type="Pfam" id="PF02028">
    <property type="entry name" value="BCCT"/>
    <property type="match status" value="1"/>
</dbReference>
<feature type="transmembrane region" description="Helical" evidence="8">
    <location>
        <begin position="61"/>
        <end position="80"/>
    </location>
</feature>
<dbReference type="PANTHER" id="PTHR30047:SF7">
    <property type="entry name" value="HIGH-AFFINITY CHOLINE TRANSPORT PROTEIN"/>
    <property type="match status" value="1"/>
</dbReference>
<comment type="subcellular location">
    <subcellularLocation>
        <location evidence="1">Cell membrane</location>
        <topology evidence="1">Multi-pass membrane protein</topology>
    </subcellularLocation>
</comment>
<sequence length="524" mass="56753">MPDSNPTAPVVERHGPLQLAGRVFYPVVTLILALVVATMIWPKSMSAVFNVLLADIVHYFGWYYIFICAGFIGFCIWVGCSRFGALRLGPDDSRPEFSRFSWYTMLFSAGIGIGVIFYGTAEPVAHYHHAPRQMASETVAAARYAIQLTWMEWGAGAFAIYIIVGLALGFATHRRGRPLAIRWGLEPLLGRWVHGWIGDLIDIVAIIGTVFGLATSLGLGVIQINTGLQYLGIAHSSLDLRITIIALISLAAGVSVLSGLSRGIKWLSNLNILLAAMLLAFVFVFGPTVFLLKALTASFGYYFQHILQTSFETDFATGSDKWQSYWTVFFWAWWIAWGPFVGTFLARISRGRTVREFALGVLCIPTLGIFLWFGTMGWAALHREMFGAGGLGDVATQQVVFDYLGGLPFPTISSILAIVLIVTFFVTSADSGAFVVAVLSTGGLTRPPVSTRAFWVLLQGLVSIALAIAGGLSALQTASLVGGLPFSIVMILMCVAVVKSMQRELTLAEQARAYAHAPGVNTGG</sequence>
<feature type="transmembrane region" description="Helical" evidence="8">
    <location>
        <begin position="357"/>
        <end position="381"/>
    </location>
</feature>
<dbReference type="GO" id="GO:0005886">
    <property type="term" value="C:plasma membrane"/>
    <property type="evidence" value="ECO:0007669"/>
    <property type="project" value="UniProtKB-SubCell"/>
</dbReference>
<keyword evidence="3" id="KW-0813">Transport</keyword>
<evidence type="ECO:0000256" key="3">
    <source>
        <dbReference type="ARBA" id="ARBA00022448"/>
    </source>
</evidence>
<dbReference type="AlphaFoldDB" id="A0A084IKM0"/>
<evidence type="ECO:0000256" key="7">
    <source>
        <dbReference type="ARBA" id="ARBA00023136"/>
    </source>
</evidence>
<dbReference type="GO" id="GO:0022857">
    <property type="term" value="F:transmembrane transporter activity"/>
    <property type="evidence" value="ECO:0007669"/>
    <property type="project" value="InterPro"/>
</dbReference>
<evidence type="ECO:0000256" key="5">
    <source>
        <dbReference type="ARBA" id="ARBA00022692"/>
    </source>
</evidence>
<reference evidence="9 10" key="1">
    <citation type="submission" date="2013-03" db="EMBL/GenBank/DDBJ databases">
        <title>Salinisphaera hydrothermalis C41B8 Genome Sequencing.</title>
        <authorList>
            <person name="Li C."/>
            <person name="Lai Q."/>
            <person name="Shao Z."/>
        </authorList>
    </citation>
    <scope>NUCLEOTIDE SEQUENCE [LARGE SCALE GENOMIC DNA]</scope>
    <source>
        <strain evidence="9 10">C41B8</strain>
    </source>
</reference>
<dbReference type="PANTHER" id="PTHR30047">
    <property type="entry name" value="HIGH-AFFINITY CHOLINE TRANSPORT PROTEIN-RELATED"/>
    <property type="match status" value="1"/>
</dbReference>
<dbReference type="PATRIC" id="fig|1304275.5.peg.2257"/>
<keyword evidence="6 8" id="KW-1133">Transmembrane helix</keyword>
<dbReference type="STRING" id="1304275.C41B8_11055"/>
<comment type="similarity">
    <text evidence="2">Belongs to the BCCT transporter (TC 2.A.15) family.</text>
</comment>
<accession>A0A084IKM0</accession>
<name>A0A084IKM0_SALHC</name>
<evidence type="ECO:0000313" key="10">
    <source>
        <dbReference type="Proteomes" id="UP000028302"/>
    </source>
</evidence>
<feature type="transmembrane region" description="Helical" evidence="8">
    <location>
        <begin position="242"/>
        <end position="260"/>
    </location>
</feature>
<dbReference type="eggNOG" id="COG1292">
    <property type="taxonomic scope" value="Bacteria"/>
</dbReference>
<evidence type="ECO:0000313" key="9">
    <source>
        <dbReference type="EMBL" id="KEZ77254.1"/>
    </source>
</evidence>
<dbReference type="Proteomes" id="UP000028302">
    <property type="component" value="Unassembled WGS sequence"/>
</dbReference>
<keyword evidence="5 8" id="KW-0812">Transmembrane</keyword>
<keyword evidence="7 8" id="KW-0472">Membrane</keyword>
<feature type="transmembrane region" description="Helical" evidence="8">
    <location>
        <begin position="415"/>
        <end position="441"/>
    </location>
</feature>
<feature type="transmembrane region" description="Helical" evidence="8">
    <location>
        <begin position="272"/>
        <end position="303"/>
    </location>
</feature>
<comment type="caution">
    <text evidence="9">The sequence shown here is derived from an EMBL/GenBank/DDBJ whole genome shotgun (WGS) entry which is preliminary data.</text>
</comment>
<feature type="transmembrane region" description="Helical" evidence="8">
    <location>
        <begin position="323"/>
        <end position="345"/>
    </location>
</feature>
<proteinExistence type="inferred from homology"/>
<feature type="transmembrane region" description="Helical" evidence="8">
    <location>
        <begin position="100"/>
        <end position="121"/>
    </location>
</feature>
<organism evidence="9 10">
    <name type="scientific">Salinisphaera hydrothermalis (strain C41B8)</name>
    <dbReference type="NCBI Taxonomy" id="1304275"/>
    <lineage>
        <taxon>Bacteria</taxon>
        <taxon>Pseudomonadati</taxon>
        <taxon>Pseudomonadota</taxon>
        <taxon>Gammaproteobacteria</taxon>
        <taxon>Salinisphaerales</taxon>
        <taxon>Salinisphaeraceae</taxon>
        <taxon>Salinisphaera</taxon>
    </lineage>
</organism>
<dbReference type="EMBL" id="APNK01000015">
    <property type="protein sequence ID" value="KEZ77254.1"/>
    <property type="molecule type" value="Genomic_DNA"/>
</dbReference>
<evidence type="ECO:0000256" key="6">
    <source>
        <dbReference type="ARBA" id="ARBA00022989"/>
    </source>
</evidence>
<dbReference type="InterPro" id="IPR000060">
    <property type="entry name" value="BCCT_transptr"/>
</dbReference>